<sequence length="369" mass="41952">MKKIAFIGINDTSPWGGSEELWAQTAIHLAKIGYSIGVNVKGWRTKPKQIQAVEAVCSTTYRWYDRNLVEKLTFMAQRGKNVYRWLDRFRPDLAVISQSCNNDGLFWMEACSARSIPYVTIAQSGSEYYWYSDALNQRLAIAYTQAKKSYFVSQRTLELTVKQIAADLPQAEVVRNPFNVSYNAVPPWKPTDKEFKLACVGRINLVSKGQDILFEVLRAPKWKNRPLTVTLFGDGGHIETLKRLQQLWGLQNIRFGQFNSNIEEIWATHHGLILPSRYEGLPLVIVEAMLCSRTCIVTDVAGNTELVDDNINGFVAKAPTPEFLDEALERAWQQRESWYDMGKAASNKVRQIIPPDPIAVFAQKLETLL</sequence>
<dbReference type="Pfam" id="PF00534">
    <property type="entry name" value="Glycos_transf_1"/>
    <property type="match status" value="1"/>
</dbReference>
<dbReference type="GO" id="GO:0016757">
    <property type="term" value="F:glycosyltransferase activity"/>
    <property type="evidence" value="ECO:0007669"/>
    <property type="project" value="InterPro"/>
</dbReference>
<evidence type="ECO:0000313" key="3">
    <source>
        <dbReference type="Proteomes" id="UP000646053"/>
    </source>
</evidence>
<comment type="caution">
    <text evidence="2">The sequence shown here is derived from an EMBL/GenBank/DDBJ whole genome shotgun (WGS) entry which is preliminary data.</text>
</comment>
<dbReference type="Proteomes" id="UP000646053">
    <property type="component" value="Unassembled WGS sequence"/>
</dbReference>
<gene>
    <name evidence="2" type="ORF">GS601_15850</name>
</gene>
<feature type="domain" description="Glycosyl transferase family 1" evidence="1">
    <location>
        <begin position="191"/>
        <end position="346"/>
    </location>
</feature>
<reference evidence="2" key="1">
    <citation type="submission" date="2019-12" db="EMBL/GenBank/DDBJ databases">
        <title>High-Quality draft genome sequences of three cyanobacteria isolated from the limestone walls of the Old Cathedral of Coimbra.</title>
        <authorList>
            <person name="Tiago I."/>
            <person name="Soares F."/>
            <person name="Portugal A."/>
        </authorList>
    </citation>
    <scope>NUCLEOTIDE SEQUENCE</scope>
    <source>
        <strain evidence="2">A</strain>
    </source>
</reference>
<evidence type="ECO:0000259" key="1">
    <source>
        <dbReference type="Pfam" id="PF00534"/>
    </source>
</evidence>
<dbReference type="RefSeq" id="WP_162424319.1">
    <property type="nucleotide sequence ID" value="NZ_WVIE01000019.1"/>
</dbReference>
<organism evidence="2 3">
    <name type="scientific">Myxacorys almedinensis A</name>
    <dbReference type="NCBI Taxonomy" id="2690445"/>
    <lineage>
        <taxon>Bacteria</taxon>
        <taxon>Bacillati</taxon>
        <taxon>Cyanobacteriota</taxon>
        <taxon>Cyanophyceae</taxon>
        <taxon>Leptolyngbyales</taxon>
        <taxon>Leptolyngbyaceae</taxon>
        <taxon>Myxacorys</taxon>
        <taxon>Myxacorys almedinensis</taxon>
    </lineage>
</organism>
<dbReference type="CDD" id="cd03801">
    <property type="entry name" value="GT4_PimA-like"/>
    <property type="match status" value="1"/>
</dbReference>
<dbReference type="SUPFAM" id="SSF53756">
    <property type="entry name" value="UDP-Glycosyltransferase/glycogen phosphorylase"/>
    <property type="match status" value="1"/>
</dbReference>
<evidence type="ECO:0000313" key="2">
    <source>
        <dbReference type="EMBL" id="NDJ18744.1"/>
    </source>
</evidence>
<keyword evidence="3" id="KW-1185">Reference proteome</keyword>
<accession>A0A8J7Z2Y2</accession>
<dbReference type="PANTHER" id="PTHR12526">
    <property type="entry name" value="GLYCOSYLTRANSFERASE"/>
    <property type="match status" value="1"/>
</dbReference>
<dbReference type="AlphaFoldDB" id="A0A8J7Z2Y2"/>
<dbReference type="InterPro" id="IPR001296">
    <property type="entry name" value="Glyco_trans_1"/>
</dbReference>
<protein>
    <submittedName>
        <fullName evidence="2">Glycosyltransferase</fullName>
    </submittedName>
</protein>
<name>A0A8J7Z2Y2_9CYAN</name>
<proteinExistence type="predicted"/>
<dbReference type="Gene3D" id="3.40.50.2000">
    <property type="entry name" value="Glycogen Phosphorylase B"/>
    <property type="match status" value="2"/>
</dbReference>
<dbReference type="EMBL" id="WVIE01000019">
    <property type="protein sequence ID" value="NDJ18744.1"/>
    <property type="molecule type" value="Genomic_DNA"/>
</dbReference>